<dbReference type="PROSITE" id="PS51257">
    <property type="entry name" value="PROKAR_LIPOPROTEIN"/>
    <property type="match status" value="1"/>
</dbReference>
<dbReference type="SUPFAM" id="SSF103088">
    <property type="entry name" value="OmpA-like"/>
    <property type="match status" value="1"/>
</dbReference>
<feature type="chain" id="PRO_5027799586" description="OmpA-like domain-containing protein" evidence="2">
    <location>
        <begin position="23"/>
        <end position="190"/>
    </location>
</feature>
<dbReference type="PANTHER" id="PTHR30329">
    <property type="entry name" value="STATOR ELEMENT OF FLAGELLAR MOTOR COMPLEX"/>
    <property type="match status" value="1"/>
</dbReference>
<dbReference type="InterPro" id="IPR036737">
    <property type="entry name" value="OmpA-like_sf"/>
</dbReference>
<dbReference type="AlphaFoldDB" id="A0A6S6TTS4"/>
<keyword evidence="2" id="KW-0732">Signal</keyword>
<accession>A0A6S6TTS4</accession>
<organism evidence="4">
    <name type="scientific">uncultured Sulfurovum sp</name>
    <dbReference type="NCBI Taxonomy" id="269237"/>
    <lineage>
        <taxon>Bacteria</taxon>
        <taxon>Pseudomonadati</taxon>
        <taxon>Campylobacterota</taxon>
        <taxon>Epsilonproteobacteria</taxon>
        <taxon>Campylobacterales</taxon>
        <taxon>Sulfurovaceae</taxon>
        <taxon>Sulfurovum</taxon>
        <taxon>environmental samples</taxon>
    </lineage>
</organism>
<evidence type="ECO:0000313" key="4">
    <source>
        <dbReference type="EMBL" id="CAA6822784.1"/>
    </source>
</evidence>
<dbReference type="CDD" id="cd07185">
    <property type="entry name" value="OmpA_C-like"/>
    <property type="match status" value="1"/>
</dbReference>
<gene>
    <name evidence="4" type="ORF">HELGO_WM26965</name>
</gene>
<dbReference type="InterPro" id="IPR006665">
    <property type="entry name" value="OmpA-like"/>
</dbReference>
<dbReference type="InterPro" id="IPR050330">
    <property type="entry name" value="Bact_OuterMem_StrucFunc"/>
</dbReference>
<dbReference type="Pfam" id="PF00691">
    <property type="entry name" value="OmpA"/>
    <property type="match status" value="1"/>
</dbReference>
<feature type="signal peptide" evidence="2">
    <location>
        <begin position="1"/>
        <end position="22"/>
    </location>
</feature>
<dbReference type="GO" id="GO:0016020">
    <property type="term" value="C:membrane"/>
    <property type="evidence" value="ECO:0007669"/>
    <property type="project" value="UniProtKB-UniRule"/>
</dbReference>
<keyword evidence="1" id="KW-0472">Membrane</keyword>
<dbReference type="EMBL" id="CACVAP010000103">
    <property type="protein sequence ID" value="CAA6822784.1"/>
    <property type="molecule type" value="Genomic_DNA"/>
</dbReference>
<dbReference type="PROSITE" id="PS51123">
    <property type="entry name" value="OMPA_2"/>
    <property type="match status" value="1"/>
</dbReference>
<feature type="domain" description="OmpA-like" evidence="3">
    <location>
        <begin position="76"/>
        <end position="190"/>
    </location>
</feature>
<sequence length="190" mass="19997">MKKKIVLAVTVATLMMTGCAQKKLNTTDSTSGVATANGASVYQNVDPMGQQGNGVYGNQNGTYGNQNGTYGNGVNGMYGNSSGVQNIYFGVDQYNISSDKIGKVSQNANLLRNSGKVKIEGHCDASGSDEYNYALGLRRAKATKDALIANGVSANNVTLVSMGESTPECGTSSSADCYSKNRRVEFKVMQ</sequence>
<evidence type="ECO:0000259" key="3">
    <source>
        <dbReference type="PROSITE" id="PS51123"/>
    </source>
</evidence>
<protein>
    <recommendedName>
        <fullName evidence="3">OmpA-like domain-containing protein</fullName>
    </recommendedName>
</protein>
<dbReference type="Gene3D" id="3.30.1330.60">
    <property type="entry name" value="OmpA-like domain"/>
    <property type="match status" value="1"/>
</dbReference>
<evidence type="ECO:0000256" key="2">
    <source>
        <dbReference type="SAM" id="SignalP"/>
    </source>
</evidence>
<evidence type="ECO:0000256" key="1">
    <source>
        <dbReference type="PROSITE-ProRule" id="PRU00473"/>
    </source>
</evidence>
<dbReference type="PANTHER" id="PTHR30329:SF21">
    <property type="entry name" value="LIPOPROTEIN YIAD-RELATED"/>
    <property type="match status" value="1"/>
</dbReference>
<proteinExistence type="predicted"/>
<reference evidence="4" key="1">
    <citation type="submission" date="2020-01" db="EMBL/GenBank/DDBJ databases">
        <authorList>
            <person name="Meier V. D."/>
            <person name="Meier V D."/>
        </authorList>
    </citation>
    <scope>NUCLEOTIDE SEQUENCE</scope>
    <source>
        <strain evidence="4">HLG_WM_MAG_06</strain>
    </source>
</reference>
<name>A0A6S6TTS4_9BACT</name>